<keyword evidence="11" id="KW-1185">Reference proteome</keyword>
<feature type="transmembrane region" description="Helical" evidence="9">
    <location>
        <begin position="68"/>
        <end position="88"/>
    </location>
</feature>
<dbReference type="Proteomes" id="UP000054270">
    <property type="component" value="Unassembled WGS sequence"/>
</dbReference>
<feature type="transmembrane region" description="Helical" evidence="9">
    <location>
        <begin position="262"/>
        <end position="282"/>
    </location>
</feature>
<evidence type="ECO:0008006" key="12">
    <source>
        <dbReference type="Google" id="ProtNLM"/>
    </source>
</evidence>
<dbReference type="InterPro" id="IPR039653">
    <property type="entry name" value="Prenyltransferase"/>
</dbReference>
<dbReference type="Gene3D" id="1.10.357.140">
    <property type="entry name" value="UbiA prenyltransferase"/>
    <property type="match status" value="1"/>
</dbReference>
<keyword evidence="6 9" id="KW-0812">Transmembrane</keyword>
<evidence type="ECO:0000256" key="9">
    <source>
        <dbReference type="SAM" id="Phobius"/>
    </source>
</evidence>
<comment type="subcellular location">
    <subcellularLocation>
        <location evidence="2">Membrane</location>
        <topology evidence="2">Multi-pass membrane protein</topology>
    </subcellularLocation>
</comment>
<dbReference type="PANTHER" id="PTHR11048:SF28">
    <property type="entry name" value="4-HYDROXYBENZOATE POLYPRENYLTRANSFERASE, MITOCHONDRIAL"/>
    <property type="match status" value="1"/>
</dbReference>
<accession>A0A0D2KYA0</accession>
<dbReference type="CDD" id="cd13959">
    <property type="entry name" value="PT_UbiA_COQ2"/>
    <property type="match status" value="1"/>
</dbReference>
<evidence type="ECO:0000313" key="11">
    <source>
        <dbReference type="Proteomes" id="UP000054270"/>
    </source>
</evidence>
<keyword evidence="5" id="KW-0808">Transferase</keyword>
<gene>
    <name evidence="10" type="ORF">HYPSUDRAFT_78789</name>
</gene>
<evidence type="ECO:0000256" key="4">
    <source>
        <dbReference type="ARBA" id="ARBA00005985"/>
    </source>
</evidence>
<evidence type="ECO:0000256" key="7">
    <source>
        <dbReference type="ARBA" id="ARBA00022989"/>
    </source>
</evidence>
<feature type="transmembrane region" description="Helical" evidence="9">
    <location>
        <begin position="118"/>
        <end position="140"/>
    </location>
</feature>
<reference evidence="11" key="1">
    <citation type="submission" date="2014-04" db="EMBL/GenBank/DDBJ databases">
        <title>Evolutionary Origins and Diversification of the Mycorrhizal Mutualists.</title>
        <authorList>
            <consortium name="DOE Joint Genome Institute"/>
            <consortium name="Mycorrhizal Genomics Consortium"/>
            <person name="Kohler A."/>
            <person name="Kuo A."/>
            <person name="Nagy L.G."/>
            <person name="Floudas D."/>
            <person name="Copeland A."/>
            <person name="Barry K.W."/>
            <person name="Cichocki N."/>
            <person name="Veneault-Fourrey C."/>
            <person name="LaButti K."/>
            <person name="Lindquist E.A."/>
            <person name="Lipzen A."/>
            <person name="Lundell T."/>
            <person name="Morin E."/>
            <person name="Murat C."/>
            <person name="Riley R."/>
            <person name="Ohm R."/>
            <person name="Sun H."/>
            <person name="Tunlid A."/>
            <person name="Henrissat B."/>
            <person name="Grigoriev I.V."/>
            <person name="Hibbett D.S."/>
            <person name="Martin F."/>
        </authorList>
    </citation>
    <scope>NUCLEOTIDE SEQUENCE [LARGE SCALE GENOMIC DNA]</scope>
    <source>
        <strain evidence="11">FD-334 SS-4</strain>
    </source>
</reference>
<feature type="transmembrane region" description="Helical" evidence="9">
    <location>
        <begin position="38"/>
        <end position="56"/>
    </location>
</feature>
<dbReference type="InterPro" id="IPR030470">
    <property type="entry name" value="UbiA_prenylTrfase_CS"/>
</dbReference>
<dbReference type="OMA" id="CAQIANS"/>
<comment type="similarity">
    <text evidence="4">Belongs to the UbiA prenyltransferase family.</text>
</comment>
<dbReference type="Gene3D" id="1.20.120.1780">
    <property type="entry name" value="UbiA prenyltransferase"/>
    <property type="match status" value="1"/>
</dbReference>
<evidence type="ECO:0000256" key="8">
    <source>
        <dbReference type="ARBA" id="ARBA00023136"/>
    </source>
</evidence>
<dbReference type="GO" id="GO:0006744">
    <property type="term" value="P:ubiquinone biosynthetic process"/>
    <property type="evidence" value="ECO:0007669"/>
    <property type="project" value="TreeGrafter"/>
</dbReference>
<dbReference type="InterPro" id="IPR044878">
    <property type="entry name" value="UbiA_sf"/>
</dbReference>
<evidence type="ECO:0000256" key="2">
    <source>
        <dbReference type="ARBA" id="ARBA00004141"/>
    </source>
</evidence>
<keyword evidence="8 9" id="KW-0472">Membrane</keyword>
<feature type="transmembrane region" description="Helical" evidence="9">
    <location>
        <begin position="193"/>
        <end position="214"/>
    </location>
</feature>
<comment type="cofactor">
    <cofactor evidence="1">
        <name>Mg(2+)</name>
        <dbReference type="ChEBI" id="CHEBI:18420"/>
    </cofactor>
</comment>
<dbReference type="PROSITE" id="PS00943">
    <property type="entry name" value="UBIA"/>
    <property type="match status" value="1"/>
</dbReference>
<dbReference type="Pfam" id="PF01040">
    <property type="entry name" value="UbiA"/>
    <property type="match status" value="1"/>
</dbReference>
<evidence type="ECO:0000256" key="5">
    <source>
        <dbReference type="ARBA" id="ARBA00022679"/>
    </source>
</evidence>
<dbReference type="FunFam" id="1.10.357.140:FF:000008">
    <property type="entry name" value="4-hydroxybenzoate octaprenyltransferase"/>
    <property type="match status" value="1"/>
</dbReference>
<protein>
    <recommendedName>
        <fullName evidence="12">4-hydroxybenzoate polyprenyltransferase</fullName>
    </recommendedName>
</protein>
<dbReference type="AlphaFoldDB" id="A0A0D2KYA0"/>
<sequence>MKSTTAKTSAQKQSKPTLWADRVPLSWKPYVQLTRIDLFAGSLMIFWPYVWTLPLVRRDVLSHYSQYIPQAGIWLVWSIILHSVGSTWNDICDVDFDRQVERTKTRPLPSGAVSIRAAYLWMVPQIAILMGILFQFNIFTVQMGMVQMFVLTTIYPFAKRYTYIPQAWLGFTIGWGAIVAWSANSDRLNWEVVGLMLATVMIWVTYIDTFYAMLDKKDDAKAGVKSSALLFGDNARAILAFLATLFVGGMAKIGHLLGVNTAFYYVAVLGSALHFLWQLYTADFDDPKSCMMQFNSNLKSLGGLTMAGILLG</sequence>
<comment type="pathway">
    <text evidence="3">Secondary metabolite biosynthesis.</text>
</comment>
<evidence type="ECO:0000256" key="6">
    <source>
        <dbReference type="ARBA" id="ARBA00022692"/>
    </source>
</evidence>
<dbReference type="FunFam" id="1.20.120.1780:FF:000001">
    <property type="entry name" value="4-hydroxybenzoate octaprenyltransferase"/>
    <property type="match status" value="1"/>
</dbReference>
<organism evidence="10 11">
    <name type="scientific">Hypholoma sublateritium (strain FD-334 SS-4)</name>
    <dbReference type="NCBI Taxonomy" id="945553"/>
    <lineage>
        <taxon>Eukaryota</taxon>
        <taxon>Fungi</taxon>
        <taxon>Dikarya</taxon>
        <taxon>Basidiomycota</taxon>
        <taxon>Agaricomycotina</taxon>
        <taxon>Agaricomycetes</taxon>
        <taxon>Agaricomycetidae</taxon>
        <taxon>Agaricales</taxon>
        <taxon>Agaricineae</taxon>
        <taxon>Strophariaceae</taxon>
        <taxon>Hypholoma</taxon>
    </lineage>
</organism>
<dbReference type="InterPro" id="IPR000537">
    <property type="entry name" value="UbiA_prenyltransferase"/>
</dbReference>
<dbReference type="GO" id="GO:0005743">
    <property type="term" value="C:mitochondrial inner membrane"/>
    <property type="evidence" value="ECO:0007669"/>
    <property type="project" value="TreeGrafter"/>
</dbReference>
<feature type="transmembrane region" description="Helical" evidence="9">
    <location>
        <begin position="161"/>
        <end position="181"/>
    </location>
</feature>
<evidence type="ECO:0000256" key="1">
    <source>
        <dbReference type="ARBA" id="ARBA00001946"/>
    </source>
</evidence>
<dbReference type="EMBL" id="KN817577">
    <property type="protein sequence ID" value="KJA19507.1"/>
    <property type="molecule type" value="Genomic_DNA"/>
</dbReference>
<dbReference type="PANTHER" id="PTHR11048">
    <property type="entry name" value="PRENYLTRANSFERASES"/>
    <property type="match status" value="1"/>
</dbReference>
<dbReference type="OrthoDB" id="18170at2759"/>
<evidence type="ECO:0000256" key="3">
    <source>
        <dbReference type="ARBA" id="ARBA00005179"/>
    </source>
</evidence>
<name>A0A0D2KYA0_HYPSF</name>
<proteinExistence type="inferred from homology"/>
<dbReference type="STRING" id="945553.A0A0D2KYA0"/>
<feature type="transmembrane region" description="Helical" evidence="9">
    <location>
        <begin position="235"/>
        <end position="256"/>
    </location>
</feature>
<dbReference type="GO" id="GO:0016765">
    <property type="term" value="F:transferase activity, transferring alkyl or aryl (other than methyl) groups"/>
    <property type="evidence" value="ECO:0007669"/>
    <property type="project" value="InterPro"/>
</dbReference>
<keyword evidence="7 9" id="KW-1133">Transmembrane helix</keyword>
<evidence type="ECO:0000313" key="10">
    <source>
        <dbReference type="EMBL" id="KJA19507.1"/>
    </source>
</evidence>